<name>A0A1I7XAG7_HETBA</name>
<sequence>MLKYEDLAKSRRVSKFMNGLVKYLLNRGYMVLGNLIEKTKSEIKKELPRRESLRRSHRLSGLSDAYSAVDTRYALLSMTYRKYIDSGVACFIPGKSTFNDISTKVLDECFRVLGLLKQYYDCGGYFKENINELLRDFRDLSSMAMEHFEEHIQPLLKTPQKNLIGETFILPDEEMVSPCIPFPTTSSTSRSADSDWARTINEKIADHENIIKKQNNTINTLKLAVSQLGSICTQLANKSGVDHNINGILENLYDAMESKSEFVDVGFITNEIMGTTVLCARDRTTYIITIPRDEGYKIKAS</sequence>
<proteinExistence type="predicted"/>
<evidence type="ECO:0000313" key="3">
    <source>
        <dbReference type="WBParaSite" id="Hba_14586"/>
    </source>
</evidence>
<evidence type="ECO:0000256" key="1">
    <source>
        <dbReference type="SAM" id="Coils"/>
    </source>
</evidence>
<feature type="coiled-coil region" evidence="1">
    <location>
        <begin position="197"/>
        <end position="224"/>
    </location>
</feature>
<protein>
    <submittedName>
        <fullName evidence="3">ANTH domain-containing protein</fullName>
    </submittedName>
</protein>
<dbReference type="WBParaSite" id="Hba_14586">
    <property type="protein sequence ID" value="Hba_14586"/>
    <property type="gene ID" value="Hba_14586"/>
</dbReference>
<keyword evidence="1" id="KW-0175">Coiled coil</keyword>
<dbReference type="InterPro" id="IPR039719">
    <property type="entry name" value="FBXO28"/>
</dbReference>
<dbReference type="Proteomes" id="UP000095283">
    <property type="component" value="Unplaced"/>
</dbReference>
<dbReference type="PANTHER" id="PTHR13252">
    <property type="entry name" value="F-BOX ONLY PROTEIN 28"/>
    <property type="match status" value="1"/>
</dbReference>
<reference evidence="3" key="1">
    <citation type="submission" date="2016-11" db="UniProtKB">
        <authorList>
            <consortium name="WormBaseParasite"/>
        </authorList>
    </citation>
    <scope>IDENTIFICATION</scope>
</reference>
<evidence type="ECO:0000313" key="2">
    <source>
        <dbReference type="Proteomes" id="UP000095283"/>
    </source>
</evidence>
<dbReference type="PANTHER" id="PTHR13252:SF9">
    <property type="entry name" value="F-BOX ONLY PROTEIN 28"/>
    <property type="match status" value="1"/>
</dbReference>
<keyword evidence="2" id="KW-1185">Reference proteome</keyword>
<accession>A0A1I7XAG7</accession>
<dbReference type="AlphaFoldDB" id="A0A1I7XAG7"/>
<organism evidence="2 3">
    <name type="scientific">Heterorhabditis bacteriophora</name>
    <name type="common">Entomopathogenic nematode worm</name>
    <dbReference type="NCBI Taxonomy" id="37862"/>
    <lineage>
        <taxon>Eukaryota</taxon>
        <taxon>Metazoa</taxon>
        <taxon>Ecdysozoa</taxon>
        <taxon>Nematoda</taxon>
        <taxon>Chromadorea</taxon>
        <taxon>Rhabditida</taxon>
        <taxon>Rhabditina</taxon>
        <taxon>Rhabditomorpha</taxon>
        <taxon>Strongyloidea</taxon>
        <taxon>Heterorhabditidae</taxon>
        <taxon>Heterorhabditis</taxon>
    </lineage>
</organism>
<dbReference type="GO" id="GO:0000209">
    <property type="term" value="P:protein polyubiquitination"/>
    <property type="evidence" value="ECO:0007669"/>
    <property type="project" value="TreeGrafter"/>
</dbReference>